<dbReference type="HAMAP" id="MF_04110">
    <property type="entry name" value="ENDOLYSIN_T4"/>
    <property type="match status" value="1"/>
</dbReference>
<reference evidence="7 8" key="1">
    <citation type="journal article" date="2017" name="Int. J. Syst. Evol. Microbiol.">
        <title>Rouxiella badensis sp. nov. and Rouxiella silvae sp. nov. isolated from peat bog soil in Germany and emendation of the genus description.</title>
        <authorList>
            <person name="Le Fleche-Mateos A."/>
            <person name="Kugler J.H."/>
            <person name="Hansen S.H."/>
            <person name="Syldatk C."/>
            <person name="Hausmann R."/>
            <person name="Lomprez F."/>
            <person name="Vandenbogaert M."/>
            <person name="Manuguerra J.C."/>
            <person name="Grimont P.A."/>
        </authorList>
    </citation>
    <scope>NUCLEOTIDE SEQUENCE [LARGE SCALE GENOMIC DNA]</scope>
    <source>
        <strain evidence="7 8">213</strain>
    </source>
</reference>
<evidence type="ECO:0000256" key="5">
    <source>
        <dbReference type="ARBA" id="ARBA00023295"/>
    </source>
</evidence>
<comment type="similarity">
    <text evidence="6">Belongs to the glycosyl hydrolase 24 family.</text>
</comment>
<dbReference type="InterPro" id="IPR034690">
    <property type="entry name" value="Endolysin_T4_type"/>
</dbReference>
<evidence type="ECO:0000256" key="2">
    <source>
        <dbReference type="ARBA" id="ARBA00022529"/>
    </source>
</evidence>
<dbReference type="PANTHER" id="PTHR38107">
    <property type="match status" value="1"/>
</dbReference>
<gene>
    <name evidence="7" type="ORF">BS639_08950</name>
</gene>
<dbReference type="InterPro" id="IPR051018">
    <property type="entry name" value="Bacteriophage_GH24"/>
</dbReference>
<keyword evidence="2 6" id="KW-0929">Antimicrobial</keyword>
<evidence type="ECO:0000256" key="4">
    <source>
        <dbReference type="ARBA" id="ARBA00022801"/>
    </source>
</evidence>
<dbReference type="Gene3D" id="1.10.530.40">
    <property type="match status" value="1"/>
</dbReference>
<evidence type="ECO:0000256" key="6">
    <source>
        <dbReference type="RuleBase" id="RU003788"/>
    </source>
</evidence>
<keyword evidence="4 6" id="KW-0378">Hydrolase</keyword>
<evidence type="ECO:0000313" key="8">
    <source>
        <dbReference type="Proteomes" id="UP000192722"/>
    </source>
</evidence>
<keyword evidence="8" id="KW-1185">Reference proteome</keyword>
<keyword evidence="3 6" id="KW-0081">Bacteriolytic enzyme</keyword>
<accession>A0ABX3U255</accession>
<evidence type="ECO:0000256" key="1">
    <source>
        <dbReference type="ARBA" id="ARBA00000632"/>
    </source>
</evidence>
<dbReference type="Proteomes" id="UP000192722">
    <property type="component" value="Unassembled WGS sequence"/>
</dbReference>
<dbReference type="InterPro" id="IPR002196">
    <property type="entry name" value="Glyco_hydro_24"/>
</dbReference>
<dbReference type="SUPFAM" id="SSF53955">
    <property type="entry name" value="Lysozyme-like"/>
    <property type="match status" value="1"/>
</dbReference>
<dbReference type="EMBL" id="MRWD01000017">
    <property type="protein sequence ID" value="ORJ21584.1"/>
    <property type="molecule type" value="Genomic_DNA"/>
</dbReference>
<comment type="caution">
    <text evidence="7">The sequence shown here is derived from an EMBL/GenBank/DDBJ whole genome shotgun (WGS) entry which is preliminary data.</text>
</comment>
<dbReference type="EC" id="3.2.1.17" evidence="6"/>
<evidence type="ECO:0000313" key="7">
    <source>
        <dbReference type="EMBL" id="ORJ21584.1"/>
    </source>
</evidence>
<name>A0ABX3U255_9GAMM</name>
<dbReference type="InterPro" id="IPR023346">
    <property type="entry name" value="Lysozyme-like_dom_sf"/>
</dbReference>
<dbReference type="PANTHER" id="PTHR38107:SF4">
    <property type="entry name" value="LYSOZYME"/>
    <property type="match status" value="1"/>
</dbReference>
<dbReference type="CDD" id="cd16901">
    <property type="entry name" value="lyz_P1"/>
    <property type="match status" value="1"/>
</dbReference>
<sequence length="181" mass="19882">MSIKKKAVTCLVAAIISIVGVKYAGEVRTSVRGLELIGDAEGCRRDPYLCPANVLTAGIGSTSGISVSHLYSDAEIAAMWVEDLQRAERCINKNFHGDEMNQNQFDAMASAAFNMGCLGLMWFTDSRGVRQRTTIWKHAQARSWAAMCNRLPDFVNGGGRKLPGLVKRREAERVMCLEPVT</sequence>
<dbReference type="InterPro" id="IPR023347">
    <property type="entry name" value="Lysozyme_dom_sf"/>
</dbReference>
<keyword evidence="5 6" id="KW-0326">Glycosidase</keyword>
<comment type="catalytic activity">
    <reaction evidence="1 6">
        <text>Hydrolysis of (1-&gt;4)-beta-linkages between N-acetylmuramic acid and N-acetyl-D-glucosamine residues in a peptidoglycan and between N-acetyl-D-glucosamine residues in chitodextrins.</text>
        <dbReference type="EC" id="3.2.1.17"/>
    </reaction>
</comment>
<dbReference type="Pfam" id="PF00959">
    <property type="entry name" value="Phage_lysozyme"/>
    <property type="match status" value="1"/>
</dbReference>
<proteinExistence type="inferred from homology"/>
<organism evidence="7 8">
    <name type="scientific">Rouxiella silvae</name>
    <dbReference type="NCBI Taxonomy" id="1646373"/>
    <lineage>
        <taxon>Bacteria</taxon>
        <taxon>Pseudomonadati</taxon>
        <taxon>Pseudomonadota</taxon>
        <taxon>Gammaproteobacteria</taxon>
        <taxon>Enterobacterales</taxon>
        <taxon>Yersiniaceae</taxon>
        <taxon>Rouxiella</taxon>
    </lineage>
</organism>
<protein>
    <recommendedName>
        <fullName evidence="6">Lysozyme</fullName>
        <ecNumber evidence="6">3.2.1.17</ecNumber>
    </recommendedName>
</protein>
<evidence type="ECO:0000256" key="3">
    <source>
        <dbReference type="ARBA" id="ARBA00022638"/>
    </source>
</evidence>